<dbReference type="Proteomes" id="UP000018040">
    <property type="component" value="Unassembled WGS sequence"/>
</dbReference>
<evidence type="ECO:0000313" key="2">
    <source>
        <dbReference type="Proteomes" id="UP000018040"/>
    </source>
</evidence>
<accession>V6U615</accession>
<protein>
    <submittedName>
        <fullName evidence="1">Serine/threonine protein kinase</fullName>
    </submittedName>
</protein>
<keyword evidence="1" id="KW-0723">Serine/threonine-protein kinase</keyword>
<reference evidence="1 2" key="2">
    <citation type="journal article" date="2013" name="Genome Biol. Evol.">
        <title>Genome sequencing of Giardia lamblia genotypes A2 and B isolates (DH and GS) and comparative analysis with the genomes of genotypes A1 and E (WB and Pig).</title>
        <authorList>
            <person name="Adam R.D."/>
            <person name="Dahlstrom E.W."/>
            <person name="Martens C.A."/>
            <person name="Bruno D.P."/>
            <person name="Barbian K.D."/>
            <person name="Ricklefs S.M."/>
            <person name="Hernandez M.M."/>
            <person name="Narla N.P."/>
            <person name="Patel R.B."/>
            <person name="Porcella S.F."/>
            <person name="Nash T.E."/>
        </authorList>
    </citation>
    <scope>NUCLEOTIDE SEQUENCE [LARGE SCALE GENOMIC DNA]</scope>
    <source>
        <strain evidence="1 2">GS</strain>
    </source>
</reference>
<keyword evidence="1" id="KW-0808">Transferase</keyword>
<name>V6U615_GIAIN</name>
<dbReference type="GO" id="GO:0004674">
    <property type="term" value="F:protein serine/threonine kinase activity"/>
    <property type="evidence" value="ECO:0007669"/>
    <property type="project" value="UniProtKB-KW"/>
</dbReference>
<sequence length="35" mass="4277">VASFTNYIKQLFSEFCSVCNYIYSLRQWKLYHNIP</sequence>
<dbReference type="AlphaFoldDB" id="V6U615"/>
<feature type="non-terminal residue" evidence="1">
    <location>
        <position position="1"/>
    </location>
</feature>
<proteinExistence type="predicted"/>
<reference evidence="2" key="1">
    <citation type="submission" date="2012-02" db="EMBL/GenBank/DDBJ databases">
        <title>Genome sequencing of Giardia lamblia Genotypes A2 and B isolates (DH and GS) and comparative analysis with the genomes of Genotypes A1 and E (WB and Pig).</title>
        <authorList>
            <person name="Adam R."/>
            <person name="Dahlstrom E."/>
            <person name="Martens C."/>
            <person name="Bruno D."/>
            <person name="Barbian K."/>
            <person name="Porcella S.F."/>
            <person name="Nash T."/>
        </authorList>
    </citation>
    <scope>NUCLEOTIDE SEQUENCE</scope>
    <source>
        <strain evidence="2">GS</strain>
    </source>
</reference>
<organism evidence="1 2">
    <name type="scientific">Giardia intestinalis</name>
    <name type="common">Giardia lamblia</name>
    <dbReference type="NCBI Taxonomy" id="5741"/>
    <lineage>
        <taxon>Eukaryota</taxon>
        <taxon>Metamonada</taxon>
        <taxon>Diplomonadida</taxon>
        <taxon>Hexamitidae</taxon>
        <taxon>Giardiinae</taxon>
        <taxon>Giardia</taxon>
    </lineage>
</organism>
<gene>
    <name evidence="1" type="ORF">GSB_150147</name>
</gene>
<comment type="caution">
    <text evidence="1">The sequence shown here is derived from an EMBL/GenBank/DDBJ whole genome shotgun (WGS) entry which is preliminary data.</text>
</comment>
<dbReference type="EMBL" id="AHHH01000018">
    <property type="protein sequence ID" value="ESU44695.1"/>
    <property type="molecule type" value="Genomic_DNA"/>
</dbReference>
<keyword evidence="1" id="KW-0418">Kinase</keyword>
<evidence type="ECO:0000313" key="1">
    <source>
        <dbReference type="EMBL" id="ESU44695.1"/>
    </source>
</evidence>